<dbReference type="Pfam" id="PF17169">
    <property type="entry name" value="NRBF2_MIT"/>
    <property type="match status" value="1"/>
</dbReference>
<dbReference type="PANTHER" id="PTHR14964:SF2">
    <property type="entry name" value="NUCLEAR RECEPTOR-BINDING FACTOR 2"/>
    <property type="match status" value="1"/>
</dbReference>
<keyword evidence="2" id="KW-1185">Reference proteome</keyword>
<dbReference type="SUPFAM" id="SSF140361">
    <property type="entry name" value="MIT domain-like"/>
    <property type="match status" value="1"/>
</dbReference>
<organism evidence="2 3">
    <name type="scientific">Hydra vulgaris</name>
    <name type="common">Hydra</name>
    <name type="synonym">Hydra attenuata</name>
    <dbReference type="NCBI Taxonomy" id="6087"/>
    <lineage>
        <taxon>Eukaryota</taxon>
        <taxon>Metazoa</taxon>
        <taxon>Cnidaria</taxon>
        <taxon>Hydrozoa</taxon>
        <taxon>Hydroidolina</taxon>
        <taxon>Anthoathecata</taxon>
        <taxon>Aplanulata</taxon>
        <taxon>Hydridae</taxon>
        <taxon>Hydra</taxon>
    </lineage>
</organism>
<sequence length="199" mass="23187">MNDGLGFNVYYRDPLNWAHFLQRKAEACLNSEKYDEAISLHKEAAESLRLLLKNLQKGFHNVNIAASIQLQVDEHNKQEALIGLRKKQNYESKLRRKNCLKHYEPFQDITYSNSSIESYGSSDYASSTHDINSETRRKEDKRDNIINKMVIVIKQQQFEILSLSKILQEKDKESQKLKEKISSLENHILLMDSKKAKNS</sequence>
<dbReference type="Gene3D" id="1.20.58.80">
    <property type="entry name" value="Phosphotransferase system, lactose/cellobiose-type IIA subunit"/>
    <property type="match status" value="1"/>
</dbReference>
<dbReference type="InterPro" id="IPR033393">
    <property type="entry name" value="NRBF2_MIT"/>
</dbReference>
<dbReference type="InterPro" id="IPR039679">
    <property type="entry name" value="NRBF2"/>
</dbReference>
<proteinExistence type="predicted"/>
<dbReference type="PANTHER" id="PTHR14964">
    <property type="entry name" value="NUCLEAR RECEPTOR BINDING FACTOR 2"/>
    <property type="match status" value="1"/>
</dbReference>
<protein>
    <submittedName>
        <fullName evidence="3">Nuclear receptor-binding factor 2 isoform X2</fullName>
    </submittedName>
</protein>
<evidence type="ECO:0000313" key="2">
    <source>
        <dbReference type="Proteomes" id="UP001652625"/>
    </source>
</evidence>
<dbReference type="RefSeq" id="XP_065655024.1">
    <property type="nucleotide sequence ID" value="XM_065798952.1"/>
</dbReference>
<evidence type="ECO:0000259" key="1">
    <source>
        <dbReference type="Pfam" id="PF17169"/>
    </source>
</evidence>
<gene>
    <name evidence="3" type="primary">LOC105850902</name>
</gene>
<dbReference type="Proteomes" id="UP001652625">
    <property type="component" value="Chromosome 06"/>
</dbReference>
<reference evidence="3" key="1">
    <citation type="submission" date="2025-08" db="UniProtKB">
        <authorList>
            <consortium name="RefSeq"/>
        </authorList>
    </citation>
    <scope>IDENTIFICATION</scope>
</reference>
<accession>A0ABM4C0G1</accession>
<feature type="domain" description="Nuclear receptor-binding factor 2 MIT" evidence="1">
    <location>
        <begin position="13"/>
        <end position="88"/>
    </location>
</feature>
<dbReference type="GeneID" id="105850902"/>
<evidence type="ECO:0000313" key="3">
    <source>
        <dbReference type="RefSeq" id="XP_065655024.1"/>
    </source>
</evidence>
<keyword evidence="3" id="KW-0675">Receptor</keyword>
<name>A0ABM4C0G1_HYDVU</name>